<dbReference type="EMBL" id="CP017637">
    <property type="protein sequence ID" value="APG09218.1"/>
    <property type="molecule type" value="Genomic_DNA"/>
</dbReference>
<sequence length="79" mass="9053">MSRPLIPLRAGAVTFTVLWTAWMMWWSGSYSSVNLVILTLLGTLVGYLWYRAMRWQFERMGMLPRKDESSGASKQLPPG</sequence>
<reference evidence="3 5" key="2">
    <citation type="submission" date="2017-03" db="EMBL/GenBank/DDBJ databases">
        <title>Whole genome sequences of fourteen strains of Bradyrhizobium canariense and one strain of Bradyrhizobium japonicum isolated from Lupinus (Papilionoideae: Genisteae) species in Algeria.</title>
        <authorList>
            <person name="Crovadore J."/>
            <person name="Chekireb D."/>
            <person name="Brachmann A."/>
            <person name="Chablais R."/>
            <person name="Cochard B."/>
            <person name="Lefort F."/>
        </authorList>
    </citation>
    <scope>NUCLEOTIDE SEQUENCE [LARGE SCALE GENOMIC DNA]</scope>
    <source>
        <strain evidence="3 5">UBMA197</strain>
    </source>
</reference>
<evidence type="ECO:0000256" key="1">
    <source>
        <dbReference type="SAM" id="Phobius"/>
    </source>
</evidence>
<organism evidence="2 4">
    <name type="scientific">Bradyrhizobium japonicum</name>
    <dbReference type="NCBI Taxonomy" id="375"/>
    <lineage>
        <taxon>Bacteria</taxon>
        <taxon>Pseudomonadati</taxon>
        <taxon>Pseudomonadota</taxon>
        <taxon>Alphaproteobacteria</taxon>
        <taxon>Hyphomicrobiales</taxon>
        <taxon>Nitrobacteraceae</taxon>
        <taxon>Bradyrhizobium</taxon>
    </lineage>
</organism>
<keyword evidence="1" id="KW-0812">Transmembrane</keyword>
<keyword evidence="1" id="KW-1133">Transmembrane helix</keyword>
<reference evidence="2 4" key="1">
    <citation type="submission" date="2016-11" db="EMBL/GenBank/DDBJ databases">
        <title>Complete Genome Sequence of Bradyrhizobium sp. strain J5, an isolated from soybean nodule in Hokkaido.</title>
        <authorList>
            <person name="Kanehara K."/>
        </authorList>
    </citation>
    <scope>NUCLEOTIDE SEQUENCE [LARGE SCALE GENOMIC DNA]</scope>
    <source>
        <strain evidence="2 4">J5</strain>
    </source>
</reference>
<dbReference type="RefSeq" id="WP_028152311.1">
    <property type="nucleotide sequence ID" value="NZ_CP017637.1"/>
</dbReference>
<dbReference type="Proteomes" id="UP000181962">
    <property type="component" value="Chromosome"/>
</dbReference>
<dbReference type="OrthoDB" id="8239721at2"/>
<evidence type="ECO:0000313" key="2">
    <source>
        <dbReference type="EMBL" id="APG09218.1"/>
    </source>
</evidence>
<proteinExistence type="predicted"/>
<evidence type="ECO:0000313" key="3">
    <source>
        <dbReference type="EMBL" id="OSJ22759.1"/>
    </source>
</evidence>
<protein>
    <submittedName>
        <fullName evidence="2">Uncharacterized protein</fullName>
    </submittedName>
</protein>
<dbReference type="Proteomes" id="UP000193335">
    <property type="component" value="Unassembled WGS sequence"/>
</dbReference>
<feature type="transmembrane region" description="Helical" evidence="1">
    <location>
        <begin position="7"/>
        <end position="26"/>
    </location>
</feature>
<accession>A0A1L3F7D6</accession>
<dbReference type="EMBL" id="NAFL01000285">
    <property type="protein sequence ID" value="OSJ22759.1"/>
    <property type="molecule type" value="Genomic_DNA"/>
</dbReference>
<evidence type="ECO:0000313" key="5">
    <source>
        <dbReference type="Proteomes" id="UP000193335"/>
    </source>
</evidence>
<keyword evidence="1" id="KW-0472">Membrane</keyword>
<feature type="transmembrane region" description="Helical" evidence="1">
    <location>
        <begin position="32"/>
        <end position="50"/>
    </location>
</feature>
<name>A0A1L3F7D6_BRAJP</name>
<dbReference type="AlphaFoldDB" id="A0A1L3F7D6"/>
<evidence type="ECO:0000313" key="4">
    <source>
        <dbReference type="Proteomes" id="UP000181962"/>
    </source>
</evidence>
<gene>
    <name evidence="2" type="ORF">BKD09_12815</name>
    <name evidence="3" type="ORF">BSZ19_44980</name>
</gene>